<organism evidence="1 2">
    <name type="scientific">Salmonella enterica subsp. enterica serovar Wilhelmsburg</name>
    <dbReference type="NCBI Taxonomy" id="1960126"/>
    <lineage>
        <taxon>Bacteria</taxon>
        <taxon>Pseudomonadati</taxon>
        <taxon>Pseudomonadota</taxon>
        <taxon>Gammaproteobacteria</taxon>
        <taxon>Enterobacterales</taxon>
        <taxon>Enterobacteriaceae</taxon>
        <taxon>Salmonella</taxon>
    </lineage>
</organism>
<gene>
    <name evidence="1" type="ORF">C9F00_22780</name>
</gene>
<dbReference type="InterPro" id="IPR004381">
    <property type="entry name" value="Glycerate_kinase"/>
</dbReference>
<accession>A0A659P3K0</accession>
<proteinExistence type="predicted"/>
<protein>
    <recommendedName>
        <fullName evidence="3">Glycerate kinase</fullName>
    </recommendedName>
</protein>
<comment type="caution">
    <text evidence="1">The sequence shown here is derived from an EMBL/GenBank/DDBJ whole genome shotgun (WGS) entry which is preliminary data.</text>
</comment>
<dbReference type="Proteomes" id="UP000297538">
    <property type="component" value="Unassembled WGS sequence"/>
</dbReference>
<sequence>MDAGASKIIIGLGGSATNDGGLGLLQALGASFRDAQGRQLGAGGAQLAELEHIDLSNLDARLSQVEIAGAAAGGARRRSLGGRRGVGRR</sequence>
<dbReference type="InterPro" id="IPR036129">
    <property type="entry name" value="Glycerate_kinase_sf"/>
</dbReference>
<dbReference type="GO" id="GO:0008887">
    <property type="term" value="F:glycerate kinase activity"/>
    <property type="evidence" value="ECO:0007669"/>
    <property type="project" value="InterPro"/>
</dbReference>
<name>A0A659P3K0_SALET</name>
<evidence type="ECO:0000313" key="2">
    <source>
        <dbReference type="Proteomes" id="UP000297538"/>
    </source>
</evidence>
<dbReference type="Pfam" id="PF02595">
    <property type="entry name" value="Gly_kinase"/>
    <property type="match status" value="1"/>
</dbReference>
<dbReference type="PANTHER" id="PTHR21599:SF0">
    <property type="entry name" value="GLYCERATE KINASE"/>
    <property type="match status" value="1"/>
</dbReference>
<dbReference type="SUPFAM" id="SSF110738">
    <property type="entry name" value="Glycerate kinase I"/>
    <property type="match status" value="1"/>
</dbReference>
<dbReference type="InterPro" id="IPR018193">
    <property type="entry name" value="Glyc_kinase_flavodox-like_fold"/>
</dbReference>
<dbReference type="EMBL" id="PYKC01000148">
    <property type="protein sequence ID" value="TGC64500.1"/>
    <property type="molecule type" value="Genomic_DNA"/>
</dbReference>
<dbReference type="GO" id="GO:0031388">
    <property type="term" value="P:organic acid phosphorylation"/>
    <property type="evidence" value="ECO:0007669"/>
    <property type="project" value="InterPro"/>
</dbReference>
<evidence type="ECO:0008006" key="3">
    <source>
        <dbReference type="Google" id="ProtNLM"/>
    </source>
</evidence>
<dbReference type="PANTHER" id="PTHR21599">
    <property type="entry name" value="GLYCERATE KINASE"/>
    <property type="match status" value="1"/>
</dbReference>
<reference evidence="1 2" key="1">
    <citation type="submission" date="2018-03" db="EMBL/GenBank/DDBJ databases">
        <title>Non-Typhoidal Salmonella genome sequencing and assembly.</title>
        <authorList>
            <person name="Matchawe C."/>
        </authorList>
    </citation>
    <scope>NUCLEOTIDE SEQUENCE [LARGE SCALE GENOMIC DNA]</scope>
    <source>
        <strain evidence="1 2">34ev</strain>
    </source>
</reference>
<feature type="non-terminal residue" evidence="1">
    <location>
        <position position="89"/>
    </location>
</feature>
<dbReference type="AlphaFoldDB" id="A0A659P3K0"/>
<dbReference type="Gene3D" id="3.90.1510.10">
    <property type="entry name" value="Glycerate kinase, domain 2"/>
    <property type="match status" value="1"/>
</dbReference>
<evidence type="ECO:0000313" key="1">
    <source>
        <dbReference type="EMBL" id="TGC64500.1"/>
    </source>
</evidence>